<dbReference type="PANTHER" id="PTHR14009:SF13">
    <property type="entry name" value="LETM1 DOMAIN-CONTAINING PROTEIN 1"/>
    <property type="match status" value="1"/>
</dbReference>
<comment type="caution">
    <text evidence="10">The sequence shown here is derived from an EMBL/GenBank/DDBJ whole genome shotgun (WGS) entry which is preliminary data.</text>
</comment>
<feature type="transmembrane region" description="Helical" evidence="8">
    <location>
        <begin position="133"/>
        <end position="156"/>
    </location>
</feature>
<keyword evidence="11" id="KW-1185">Reference proteome</keyword>
<evidence type="ECO:0000256" key="8">
    <source>
        <dbReference type="SAM" id="Phobius"/>
    </source>
</evidence>
<evidence type="ECO:0000256" key="3">
    <source>
        <dbReference type="ARBA" id="ARBA00022792"/>
    </source>
</evidence>
<keyword evidence="2 8" id="KW-0812">Transmembrane</keyword>
<feature type="domain" description="Letm1 RBD" evidence="9">
    <location>
        <begin position="167"/>
        <end position="360"/>
    </location>
</feature>
<evidence type="ECO:0000256" key="4">
    <source>
        <dbReference type="ARBA" id="ARBA00022989"/>
    </source>
</evidence>
<evidence type="ECO:0000313" key="11">
    <source>
        <dbReference type="Proteomes" id="UP001353858"/>
    </source>
</evidence>
<dbReference type="Proteomes" id="UP001353858">
    <property type="component" value="Unassembled WGS sequence"/>
</dbReference>
<evidence type="ECO:0000259" key="9">
    <source>
        <dbReference type="PROSITE" id="PS51758"/>
    </source>
</evidence>
<keyword evidence="5 7" id="KW-0496">Mitochondrion</keyword>
<dbReference type="InterPro" id="IPR033122">
    <property type="entry name" value="LETM1-like_RBD"/>
</dbReference>
<evidence type="ECO:0000256" key="2">
    <source>
        <dbReference type="ARBA" id="ARBA00022692"/>
    </source>
</evidence>
<dbReference type="AlphaFoldDB" id="A0AAN7P964"/>
<reference evidence="11" key="1">
    <citation type="submission" date="2023-01" db="EMBL/GenBank/DDBJ databases">
        <title>Key to firefly adult light organ development and bioluminescence: homeobox transcription factors regulate luciferase expression and transportation to peroxisome.</title>
        <authorList>
            <person name="Fu X."/>
        </authorList>
    </citation>
    <scope>NUCLEOTIDE SEQUENCE [LARGE SCALE GENOMIC DNA]</scope>
</reference>
<evidence type="ECO:0000256" key="5">
    <source>
        <dbReference type="ARBA" id="ARBA00023128"/>
    </source>
</evidence>
<dbReference type="EMBL" id="JARPUR010000004">
    <property type="protein sequence ID" value="KAK4877266.1"/>
    <property type="molecule type" value="Genomic_DNA"/>
</dbReference>
<organism evidence="10 11">
    <name type="scientific">Aquatica leii</name>
    <dbReference type="NCBI Taxonomy" id="1421715"/>
    <lineage>
        <taxon>Eukaryota</taxon>
        <taxon>Metazoa</taxon>
        <taxon>Ecdysozoa</taxon>
        <taxon>Arthropoda</taxon>
        <taxon>Hexapoda</taxon>
        <taxon>Insecta</taxon>
        <taxon>Pterygota</taxon>
        <taxon>Neoptera</taxon>
        <taxon>Endopterygota</taxon>
        <taxon>Coleoptera</taxon>
        <taxon>Polyphaga</taxon>
        <taxon>Elateriformia</taxon>
        <taxon>Elateroidea</taxon>
        <taxon>Lampyridae</taxon>
        <taxon>Luciolinae</taxon>
        <taxon>Aquatica</taxon>
    </lineage>
</organism>
<comment type="subcellular location">
    <subcellularLocation>
        <location evidence="1">Mitochondrion inner membrane</location>
        <topology evidence="1">Single-pass membrane protein</topology>
    </subcellularLocation>
</comment>
<name>A0AAN7P964_9COLE</name>
<protein>
    <recommendedName>
        <fullName evidence="9">Letm1 RBD domain-containing protein</fullName>
    </recommendedName>
</protein>
<gene>
    <name evidence="10" type="ORF">RN001_009772</name>
</gene>
<dbReference type="GO" id="GO:0005743">
    <property type="term" value="C:mitochondrial inner membrane"/>
    <property type="evidence" value="ECO:0007669"/>
    <property type="project" value="UniProtKB-SubCell"/>
</dbReference>
<proteinExistence type="predicted"/>
<keyword evidence="3" id="KW-0999">Mitochondrion inner membrane</keyword>
<dbReference type="PANTHER" id="PTHR14009">
    <property type="entry name" value="LEUCINE ZIPPER-EF-HAND CONTAINING TRANSMEMBRANE PROTEIN"/>
    <property type="match status" value="1"/>
</dbReference>
<evidence type="ECO:0000256" key="7">
    <source>
        <dbReference type="PROSITE-ProRule" id="PRU01094"/>
    </source>
</evidence>
<keyword evidence="6 8" id="KW-0472">Membrane</keyword>
<dbReference type="Pfam" id="PF07766">
    <property type="entry name" value="LETM1_RBD"/>
    <property type="match status" value="1"/>
</dbReference>
<dbReference type="InterPro" id="IPR044202">
    <property type="entry name" value="LETM1/MDM38-like"/>
</dbReference>
<dbReference type="PROSITE" id="PS51758">
    <property type="entry name" value="LETM1_RBD"/>
    <property type="match status" value="1"/>
</dbReference>
<keyword evidence="4 8" id="KW-1133">Transmembrane helix</keyword>
<evidence type="ECO:0000256" key="1">
    <source>
        <dbReference type="ARBA" id="ARBA00004434"/>
    </source>
</evidence>
<sequence length="360" mass="43037">MSFRILINIYNLEKKRLLKTPTIYSSHVRCIYLKHTPSKKSIYKTEEAKKIRFYILDRCFEYFKTYNAFLEKKFPRAMRVYRLFMDGMKDFFKDFKEYIKIVHSLNISGKSLNDLTLKEIELYQQMPKDMRRIAPFLIVSLLPFANYVSFPIAYYFPRQILCRHFWNLQQISEFSVIFLQKRLSHNKPVFRHLQFQLPNLEGVLHEKWSKVLGTIGSGLHPHPYNILECKELFETGPYHLQYLSSNHVKHLSKMHEVPMGWFRRTRLGDRAIILQAMDRKIMQQGIEKLPQDVLRNACLFRGLSPVNMKNEDMVAWLNKWIIISCAVNKNSLSLLLHCPILLAYNEPTNWQLIYRRKTDF</sequence>
<dbReference type="GO" id="GO:0030003">
    <property type="term" value="P:intracellular monoatomic cation homeostasis"/>
    <property type="evidence" value="ECO:0007669"/>
    <property type="project" value="TreeGrafter"/>
</dbReference>
<evidence type="ECO:0000313" key="10">
    <source>
        <dbReference type="EMBL" id="KAK4877266.1"/>
    </source>
</evidence>
<dbReference type="GO" id="GO:0043022">
    <property type="term" value="F:ribosome binding"/>
    <property type="evidence" value="ECO:0007669"/>
    <property type="project" value="InterPro"/>
</dbReference>
<accession>A0AAN7P964</accession>
<evidence type="ECO:0000256" key="6">
    <source>
        <dbReference type="ARBA" id="ARBA00023136"/>
    </source>
</evidence>